<evidence type="ECO:0000313" key="3">
    <source>
        <dbReference type="Proteomes" id="UP000739538"/>
    </source>
</evidence>
<name>A0A956SE45_UNCEI</name>
<gene>
    <name evidence="2" type="ORF">KDA27_09020</name>
</gene>
<dbReference type="Pfam" id="PF01740">
    <property type="entry name" value="STAS"/>
    <property type="match status" value="1"/>
</dbReference>
<dbReference type="EMBL" id="JAGQHS010000036">
    <property type="protein sequence ID" value="MCA9755929.1"/>
    <property type="molecule type" value="Genomic_DNA"/>
</dbReference>
<comment type="caution">
    <text evidence="2">The sequence shown here is derived from an EMBL/GenBank/DDBJ whole genome shotgun (WGS) entry which is preliminary data.</text>
</comment>
<dbReference type="SUPFAM" id="SSF52091">
    <property type="entry name" value="SpoIIaa-like"/>
    <property type="match status" value="1"/>
</dbReference>
<reference evidence="2" key="1">
    <citation type="submission" date="2020-04" db="EMBL/GenBank/DDBJ databases">
        <authorList>
            <person name="Zhang T."/>
        </authorList>
    </citation>
    <scope>NUCLEOTIDE SEQUENCE</scope>
    <source>
        <strain evidence="2">HKST-UBA02</strain>
    </source>
</reference>
<dbReference type="InterPro" id="IPR002645">
    <property type="entry name" value="STAS_dom"/>
</dbReference>
<dbReference type="Proteomes" id="UP000739538">
    <property type="component" value="Unassembled WGS sequence"/>
</dbReference>
<feature type="domain" description="STAS" evidence="1">
    <location>
        <begin position="18"/>
        <end position="114"/>
    </location>
</feature>
<dbReference type="GO" id="GO:0043856">
    <property type="term" value="F:anti-sigma factor antagonist activity"/>
    <property type="evidence" value="ECO:0007669"/>
    <property type="project" value="TreeGrafter"/>
</dbReference>
<accession>A0A956SE45</accession>
<evidence type="ECO:0000313" key="2">
    <source>
        <dbReference type="EMBL" id="MCA9755929.1"/>
    </source>
</evidence>
<reference evidence="2" key="2">
    <citation type="journal article" date="2021" name="Microbiome">
        <title>Successional dynamics and alternative stable states in a saline activated sludge microbial community over 9 years.</title>
        <authorList>
            <person name="Wang Y."/>
            <person name="Ye J."/>
            <person name="Ju F."/>
            <person name="Liu L."/>
            <person name="Boyd J.A."/>
            <person name="Deng Y."/>
            <person name="Parks D.H."/>
            <person name="Jiang X."/>
            <person name="Yin X."/>
            <person name="Woodcroft B.J."/>
            <person name="Tyson G.W."/>
            <person name="Hugenholtz P."/>
            <person name="Polz M.F."/>
            <person name="Zhang T."/>
        </authorList>
    </citation>
    <scope>NUCLEOTIDE SEQUENCE</scope>
    <source>
        <strain evidence="2">HKST-UBA02</strain>
    </source>
</reference>
<dbReference type="CDD" id="cd07043">
    <property type="entry name" value="STAS_anti-anti-sigma_factors"/>
    <property type="match status" value="1"/>
</dbReference>
<protein>
    <submittedName>
        <fullName evidence="2">STAS domain-containing protein</fullName>
    </submittedName>
</protein>
<dbReference type="AlphaFoldDB" id="A0A956SE45"/>
<dbReference type="Gene3D" id="3.30.750.24">
    <property type="entry name" value="STAS domain"/>
    <property type="match status" value="1"/>
</dbReference>
<dbReference type="PROSITE" id="PS50801">
    <property type="entry name" value="STAS"/>
    <property type="match status" value="1"/>
</dbReference>
<dbReference type="InterPro" id="IPR036513">
    <property type="entry name" value="STAS_dom_sf"/>
</dbReference>
<dbReference type="PANTHER" id="PTHR33495">
    <property type="entry name" value="ANTI-SIGMA FACTOR ANTAGONIST TM_1081-RELATED-RELATED"/>
    <property type="match status" value="1"/>
</dbReference>
<evidence type="ECO:0000259" key="1">
    <source>
        <dbReference type="PROSITE" id="PS50801"/>
    </source>
</evidence>
<proteinExistence type="predicted"/>
<sequence length="115" mass="12370">MPESFQIDEQVGDGTRTILRVRGHLNAATTGQLLNHARSIRTRGQGLVLNLSQVSFIASSGVGALLALGEEYREVGLEVCYAELSSVVDSVIKLLNLDSFLTIAATEEEALRRAA</sequence>
<organism evidence="2 3">
    <name type="scientific">Eiseniibacteriota bacterium</name>
    <dbReference type="NCBI Taxonomy" id="2212470"/>
    <lineage>
        <taxon>Bacteria</taxon>
        <taxon>Candidatus Eiseniibacteriota</taxon>
    </lineage>
</organism>